<keyword evidence="2" id="KW-1185">Reference proteome</keyword>
<accession>A0A6J5XCS4</accession>
<evidence type="ECO:0000313" key="1">
    <source>
        <dbReference type="EMBL" id="CAB4308638.1"/>
    </source>
</evidence>
<reference evidence="2" key="1">
    <citation type="journal article" date="2020" name="Genome Biol.">
        <title>Gamete binning: chromosome-level and haplotype-resolved genome assembly enabled by high-throughput single-cell sequencing of gamete genomes.</title>
        <authorList>
            <person name="Campoy J.A."/>
            <person name="Sun H."/>
            <person name="Goel M."/>
            <person name="Jiao W.-B."/>
            <person name="Folz-Donahue K."/>
            <person name="Wang N."/>
            <person name="Rubio M."/>
            <person name="Liu C."/>
            <person name="Kukat C."/>
            <person name="Ruiz D."/>
            <person name="Huettel B."/>
            <person name="Schneeberger K."/>
        </authorList>
    </citation>
    <scope>NUCLEOTIDE SEQUENCE [LARGE SCALE GENOMIC DNA]</scope>
    <source>
        <strain evidence="2">cv. Rojo Pasion</strain>
    </source>
</reference>
<dbReference type="EMBL" id="CAEKKB010000004">
    <property type="protein sequence ID" value="CAB4308638.1"/>
    <property type="molecule type" value="Genomic_DNA"/>
</dbReference>
<dbReference type="Proteomes" id="UP000507245">
    <property type="component" value="Unassembled WGS sequence"/>
</dbReference>
<gene>
    <name evidence="1" type="ORF">ORAREDHAP_LOCUS28330</name>
</gene>
<dbReference type="AlphaFoldDB" id="A0A6J5XCS4"/>
<organism evidence="1 2">
    <name type="scientific">Prunus armeniaca</name>
    <name type="common">Apricot</name>
    <name type="synonym">Armeniaca vulgaris</name>
    <dbReference type="NCBI Taxonomy" id="36596"/>
    <lineage>
        <taxon>Eukaryota</taxon>
        <taxon>Viridiplantae</taxon>
        <taxon>Streptophyta</taxon>
        <taxon>Embryophyta</taxon>
        <taxon>Tracheophyta</taxon>
        <taxon>Spermatophyta</taxon>
        <taxon>Magnoliopsida</taxon>
        <taxon>eudicotyledons</taxon>
        <taxon>Gunneridae</taxon>
        <taxon>Pentapetalae</taxon>
        <taxon>rosids</taxon>
        <taxon>fabids</taxon>
        <taxon>Rosales</taxon>
        <taxon>Rosaceae</taxon>
        <taxon>Amygdaloideae</taxon>
        <taxon>Amygdaleae</taxon>
        <taxon>Prunus</taxon>
    </lineage>
</organism>
<protein>
    <submittedName>
        <fullName evidence="1">Uncharacterized protein</fullName>
    </submittedName>
</protein>
<evidence type="ECO:0000313" key="2">
    <source>
        <dbReference type="Proteomes" id="UP000507245"/>
    </source>
</evidence>
<name>A0A6J5XCS4_PRUAR</name>
<sequence>MDDLITIVILENRTQAYGGGVNMVTTKKYEKKGVAKWEVKKLLDHLPPVSSLHNMLTRTEQIFLHD</sequence>
<proteinExistence type="predicted"/>